<dbReference type="OrthoDB" id="4376396at2"/>
<organism evidence="3 4">
    <name type="scientific">Gordonia malaquae NBRC 108250</name>
    <dbReference type="NCBI Taxonomy" id="1223542"/>
    <lineage>
        <taxon>Bacteria</taxon>
        <taxon>Bacillati</taxon>
        <taxon>Actinomycetota</taxon>
        <taxon>Actinomycetes</taxon>
        <taxon>Mycobacteriales</taxon>
        <taxon>Gordoniaceae</taxon>
        <taxon>Gordonia</taxon>
    </lineage>
</organism>
<feature type="compositionally biased region" description="Basic and acidic residues" evidence="1">
    <location>
        <begin position="7"/>
        <end position="19"/>
    </location>
</feature>
<dbReference type="AlphaFoldDB" id="M3TC59"/>
<evidence type="ECO:0000313" key="4">
    <source>
        <dbReference type="Proteomes" id="UP000035009"/>
    </source>
</evidence>
<proteinExistence type="predicted"/>
<feature type="transmembrane region" description="Helical" evidence="2">
    <location>
        <begin position="67"/>
        <end position="85"/>
    </location>
</feature>
<protein>
    <submittedName>
        <fullName evidence="3">Uncharacterized protein</fullName>
    </submittedName>
</protein>
<dbReference type="eggNOG" id="ENOG5033SR9">
    <property type="taxonomic scope" value="Bacteria"/>
</dbReference>
<keyword evidence="4" id="KW-1185">Reference proteome</keyword>
<comment type="caution">
    <text evidence="3">The sequence shown here is derived from an EMBL/GenBank/DDBJ whole genome shotgun (WGS) entry which is preliminary data.</text>
</comment>
<evidence type="ECO:0000256" key="1">
    <source>
        <dbReference type="SAM" id="MobiDB-lite"/>
    </source>
</evidence>
<feature type="compositionally biased region" description="Basic and acidic residues" evidence="1">
    <location>
        <begin position="33"/>
        <end position="48"/>
    </location>
</feature>
<gene>
    <name evidence="3" type="ORF">GM1_006_00160</name>
</gene>
<feature type="region of interest" description="Disordered" evidence="1">
    <location>
        <begin position="1"/>
        <end position="55"/>
    </location>
</feature>
<dbReference type="Proteomes" id="UP000035009">
    <property type="component" value="Unassembled WGS sequence"/>
</dbReference>
<sequence length="225" mass="24987">MTVPNGDAEHPSKEPDPDRIPTQAELDAEDMAEIARKSKDSEHRDRYPARPVDPGVPPLALTRDARVAWLIAGAACLVWVIYGFAHVSDITDLLADRLRPGLEKVPDVDPAEKAKSMAAFWPPAFLIGIPVLMALTWPMLVAIATKHSRNLRNVYMSTLVVLLLFVPVCADLLFNYPGSPRWVWAMAWVQFGFLILSILMTLRSSVGQWLPPSMRVRPMRAARGG</sequence>
<feature type="transmembrane region" description="Helical" evidence="2">
    <location>
        <begin position="154"/>
        <end position="176"/>
    </location>
</feature>
<feature type="transmembrane region" description="Helical" evidence="2">
    <location>
        <begin position="182"/>
        <end position="202"/>
    </location>
</feature>
<feature type="transmembrane region" description="Helical" evidence="2">
    <location>
        <begin position="120"/>
        <end position="142"/>
    </location>
</feature>
<dbReference type="EMBL" id="BAOP01000006">
    <property type="protein sequence ID" value="GAC79021.1"/>
    <property type="molecule type" value="Genomic_DNA"/>
</dbReference>
<evidence type="ECO:0000256" key="2">
    <source>
        <dbReference type="SAM" id="Phobius"/>
    </source>
</evidence>
<keyword evidence="2" id="KW-1133">Transmembrane helix</keyword>
<keyword evidence="2" id="KW-0812">Transmembrane</keyword>
<dbReference type="STRING" id="410332.SAMN04488550_0532"/>
<name>M3TC59_GORML</name>
<evidence type="ECO:0000313" key="3">
    <source>
        <dbReference type="EMBL" id="GAC79021.1"/>
    </source>
</evidence>
<dbReference type="RefSeq" id="WP_008377281.1">
    <property type="nucleotide sequence ID" value="NZ_BAOP01000006.1"/>
</dbReference>
<keyword evidence="2" id="KW-0472">Membrane</keyword>
<reference evidence="3 4" key="1">
    <citation type="submission" date="2013-02" db="EMBL/GenBank/DDBJ databases">
        <title>Whole genome shotgun sequence of Gordonia malaquae NBRC 108250.</title>
        <authorList>
            <person name="Yoshida I."/>
            <person name="Hosoyama A."/>
            <person name="Tsuchikane K."/>
            <person name="Ando Y."/>
            <person name="Baba S."/>
            <person name="Ohji S."/>
            <person name="Hamada M."/>
            <person name="Tamura T."/>
            <person name="Yamazoe A."/>
            <person name="Yamazaki S."/>
            <person name="Fujita N."/>
        </authorList>
    </citation>
    <scope>NUCLEOTIDE SEQUENCE [LARGE SCALE GENOMIC DNA]</scope>
    <source>
        <strain evidence="3 4">NBRC 108250</strain>
    </source>
</reference>
<accession>M3TC59</accession>